<evidence type="ECO:0000256" key="1">
    <source>
        <dbReference type="SAM" id="Phobius"/>
    </source>
</evidence>
<feature type="transmembrane region" description="Helical" evidence="1">
    <location>
        <begin position="63"/>
        <end position="83"/>
    </location>
</feature>
<dbReference type="EMBL" id="CP031222">
    <property type="protein sequence ID" value="AXI01872.1"/>
    <property type="molecule type" value="Genomic_DNA"/>
</dbReference>
<dbReference type="AlphaFoldDB" id="A0A345P3L3"/>
<sequence>MRLVYSFLFVCLLDVACAGYFLSLCFYKIDVLTIGLAIFLQVYGVLQLNRIEWLLDFGGRYQGYFNFFIIICGLYFLALGFSWQTDLGKLTKYGYCVPKSVSLSDLLKVTK</sequence>
<dbReference type="KEGG" id="mbah:HYN46_02640"/>
<keyword evidence="1" id="KW-0472">Membrane</keyword>
<feature type="transmembrane region" description="Helical" evidence="1">
    <location>
        <begin position="34"/>
        <end position="51"/>
    </location>
</feature>
<organism evidence="2 3">
    <name type="scientific">Aquirhabdus parva</name>
    <dbReference type="NCBI Taxonomy" id="2283318"/>
    <lineage>
        <taxon>Bacteria</taxon>
        <taxon>Pseudomonadati</taxon>
        <taxon>Pseudomonadota</taxon>
        <taxon>Gammaproteobacteria</taxon>
        <taxon>Moraxellales</taxon>
        <taxon>Moraxellaceae</taxon>
        <taxon>Aquirhabdus</taxon>
    </lineage>
</organism>
<keyword evidence="1" id="KW-1133">Transmembrane helix</keyword>
<dbReference type="Proteomes" id="UP000253940">
    <property type="component" value="Chromosome"/>
</dbReference>
<proteinExistence type="predicted"/>
<evidence type="ECO:0000313" key="2">
    <source>
        <dbReference type="EMBL" id="AXI01872.1"/>
    </source>
</evidence>
<protein>
    <submittedName>
        <fullName evidence="2">Uncharacterized protein</fullName>
    </submittedName>
</protein>
<gene>
    <name evidence="2" type="ORF">HYN46_02640</name>
</gene>
<keyword evidence="1" id="KW-0812">Transmembrane</keyword>
<keyword evidence="3" id="KW-1185">Reference proteome</keyword>
<name>A0A345P3L3_9GAMM</name>
<reference evidence="2 3" key="1">
    <citation type="submission" date="2018-07" db="EMBL/GenBank/DDBJ databases">
        <title>Genome sequencing of Moraxellaceae gen. HYN0046.</title>
        <authorList>
            <person name="Kim M."/>
            <person name="Yi H."/>
        </authorList>
    </citation>
    <scope>NUCLEOTIDE SEQUENCE [LARGE SCALE GENOMIC DNA]</scope>
    <source>
        <strain evidence="2 3">HYN0046</strain>
    </source>
</reference>
<evidence type="ECO:0000313" key="3">
    <source>
        <dbReference type="Proteomes" id="UP000253940"/>
    </source>
</evidence>
<accession>A0A345P3L3</accession>